<dbReference type="AlphaFoldDB" id="A0AAV9G7A4"/>
<keyword evidence="5" id="KW-1185">Reference proteome</keyword>
<dbReference type="Pfam" id="PF00294">
    <property type="entry name" value="PfkB"/>
    <property type="match status" value="1"/>
</dbReference>
<dbReference type="GO" id="GO:0016301">
    <property type="term" value="F:kinase activity"/>
    <property type="evidence" value="ECO:0007669"/>
    <property type="project" value="UniProtKB-KW"/>
</dbReference>
<sequence length="422" mass="46280">MSVRESIRSLPGRLEKKFSKKREASSLIYEDVDGVRAHRSSDDTKTDTNERSLTTGIPDGSILVVGSVNMDYISLVRSHAELNRHVLAKSLIKMPGGHGLNQAIACIRMSHYRPDEPLAPDRPLTPHDIDLSVKIVAMVGESGGQEQTIRNKLRSHGIDITHLGRVDDDTGSAHISVDPFGHSKVESYPGANSYLRPENIPDFHPPPDLVLVQLEIPVDTAQRVVEMARAQNPPVPVIFNPAPDSVEVPEDLWEVDHVIMNAGRADVHCEGRKERKLGPGKAAQNMGAGSRSPEEYWEDCEHFHELGARCVVITLGQNGAIASVREKARKNRPRKMYSGALVAPSPSKTRDTTGASDAFIGAYAVEILRQMKCHEEEDISRAMEMGIKAGGLTISDIGSMESIPWRLDVLETDFDGVDNSGE</sequence>
<dbReference type="InterPro" id="IPR002139">
    <property type="entry name" value="Ribo/fructo_kinase"/>
</dbReference>
<comment type="caution">
    <text evidence="4">The sequence shown here is derived from an EMBL/GenBank/DDBJ whole genome shotgun (WGS) entry which is preliminary data.</text>
</comment>
<dbReference type="PRINTS" id="PR00990">
    <property type="entry name" value="RIBOKINASE"/>
</dbReference>
<dbReference type="Proteomes" id="UP001321760">
    <property type="component" value="Unassembled WGS sequence"/>
</dbReference>
<reference evidence="4" key="1">
    <citation type="journal article" date="2023" name="Mol. Phylogenet. Evol.">
        <title>Genome-scale phylogeny and comparative genomics of the fungal order Sordariales.</title>
        <authorList>
            <person name="Hensen N."/>
            <person name="Bonometti L."/>
            <person name="Westerberg I."/>
            <person name="Brannstrom I.O."/>
            <person name="Guillou S."/>
            <person name="Cros-Aarteil S."/>
            <person name="Calhoun S."/>
            <person name="Haridas S."/>
            <person name="Kuo A."/>
            <person name="Mondo S."/>
            <person name="Pangilinan J."/>
            <person name="Riley R."/>
            <person name="LaButti K."/>
            <person name="Andreopoulos B."/>
            <person name="Lipzen A."/>
            <person name="Chen C."/>
            <person name="Yan M."/>
            <person name="Daum C."/>
            <person name="Ng V."/>
            <person name="Clum A."/>
            <person name="Steindorff A."/>
            <person name="Ohm R.A."/>
            <person name="Martin F."/>
            <person name="Silar P."/>
            <person name="Natvig D.O."/>
            <person name="Lalanne C."/>
            <person name="Gautier V."/>
            <person name="Ament-Velasquez S.L."/>
            <person name="Kruys A."/>
            <person name="Hutchinson M.I."/>
            <person name="Powell A.J."/>
            <person name="Barry K."/>
            <person name="Miller A.N."/>
            <person name="Grigoriev I.V."/>
            <person name="Debuchy R."/>
            <person name="Gladieux P."/>
            <person name="Hiltunen Thoren M."/>
            <person name="Johannesson H."/>
        </authorList>
    </citation>
    <scope>NUCLEOTIDE SEQUENCE</scope>
    <source>
        <strain evidence="4">PSN243</strain>
    </source>
</reference>
<evidence type="ECO:0000313" key="4">
    <source>
        <dbReference type="EMBL" id="KAK4444250.1"/>
    </source>
</evidence>
<dbReference type="PANTHER" id="PTHR10584">
    <property type="entry name" value="SUGAR KINASE"/>
    <property type="match status" value="1"/>
</dbReference>
<evidence type="ECO:0000256" key="2">
    <source>
        <dbReference type="ARBA" id="ARBA00022777"/>
    </source>
</evidence>
<dbReference type="SUPFAM" id="SSF53613">
    <property type="entry name" value="Ribokinase-like"/>
    <property type="match status" value="1"/>
</dbReference>
<accession>A0AAV9G7A4</accession>
<dbReference type="Gene3D" id="3.40.1190.20">
    <property type="match status" value="1"/>
</dbReference>
<evidence type="ECO:0000313" key="5">
    <source>
        <dbReference type="Proteomes" id="UP001321760"/>
    </source>
</evidence>
<keyword evidence="1" id="KW-0808">Transferase</keyword>
<evidence type="ECO:0000256" key="1">
    <source>
        <dbReference type="ARBA" id="ARBA00022679"/>
    </source>
</evidence>
<gene>
    <name evidence="4" type="ORF">QBC34DRAFT_415703</name>
</gene>
<dbReference type="GO" id="GO:0006796">
    <property type="term" value="P:phosphate-containing compound metabolic process"/>
    <property type="evidence" value="ECO:0007669"/>
    <property type="project" value="UniProtKB-ARBA"/>
</dbReference>
<organism evidence="4 5">
    <name type="scientific">Podospora aff. communis PSN243</name>
    <dbReference type="NCBI Taxonomy" id="3040156"/>
    <lineage>
        <taxon>Eukaryota</taxon>
        <taxon>Fungi</taxon>
        <taxon>Dikarya</taxon>
        <taxon>Ascomycota</taxon>
        <taxon>Pezizomycotina</taxon>
        <taxon>Sordariomycetes</taxon>
        <taxon>Sordariomycetidae</taxon>
        <taxon>Sordariales</taxon>
        <taxon>Podosporaceae</taxon>
        <taxon>Podospora</taxon>
    </lineage>
</organism>
<evidence type="ECO:0000259" key="3">
    <source>
        <dbReference type="Pfam" id="PF00294"/>
    </source>
</evidence>
<feature type="domain" description="Carbohydrate kinase PfkB" evidence="3">
    <location>
        <begin position="61"/>
        <end position="405"/>
    </location>
</feature>
<dbReference type="InterPro" id="IPR029056">
    <property type="entry name" value="Ribokinase-like"/>
</dbReference>
<reference evidence="4" key="2">
    <citation type="submission" date="2023-05" db="EMBL/GenBank/DDBJ databases">
        <authorList>
            <consortium name="Lawrence Berkeley National Laboratory"/>
            <person name="Steindorff A."/>
            <person name="Hensen N."/>
            <person name="Bonometti L."/>
            <person name="Westerberg I."/>
            <person name="Brannstrom I.O."/>
            <person name="Guillou S."/>
            <person name="Cros-Aarteil S."/>
            <person name="Calhoun S."/>
            <person name="Haridas S."/>
            <person name="Kuo A."/>
            <person name="Mondo S."/>
            <person name="Pangilinan J."/>
            <person name="Riley R."/>
            <person name="Labutti K."/>
            <person name="Andreopoulos B."/>
            <person name="Lipzen A."/>
            <person name="Chen C."/>
            <person name="Yanf M."/>
            <person name="Daum C."/>
            <person name="Ng V."/>
            <person name="Clum A."/>
            <person name="Ohm R."/>
            <person name="Martin F."/>
            <person name="Silar P."/>
            <person name="Natvig D."/>
            <person name="Lalanne C."/>
            <person name="Gautier V."/>
            <person name="Ament-Velasquez S.L."/>
            <person name="Kruys A."/>
            <person name="Hutchinson M.I."/>
            <person name="Powell A.J."/>
            <person name="Barry K."/>
            <person name="Miller A.N."/>
            <person name="Grigoriev I.V."/>
            <person name="Debuchy R."/>
            <person name="Gladieux P."/>
            <person name="Thoren M.H."/>
            <person name="Johannesson H."/>
        </authorList>
    </citation>
    <scope>NUCLEOTIDE SEQUENCE</scope>
    <source>
        <strain evidence="4">PSN243</strain>
    </source>
</reference>
<keyword evidence="2" id="KW-0418">Kinase</keyword>
<protein>
    <submittedName>
        <fullName evidence="4">Ribokinase-like protein</fullName>
    </submittedName>
</protein>
<name>A0AAV9G7A4_9PEZI</name>
<dbReference type="InterPro" id="IPR011611">
    <property type="entry name" value="PfkB_dom"/>
</dbReference>
<proteinExistence type="predicted"/>
<dbReference type="EMBL" id="MU865980">
    <property type="protein sequence ID" value="KAK4444250.1"/>
    <property type="molecule type" value="Genomic_DNA"/>
</dbReference>
<dbReference type="PANTHER" id="PTHR10584:SF166">
    <property type="entry name" value="RIBOKINASE"/>
    <property type="match status" value="1"/>
</dbReference>